<reference evidence="4 5" key="1">
    <citation type="submission" date="2020-08" db="EMBL/GenBank/DDBJ databases">
        <title>Genomic Encyclopedia of Type Strains, Phase IV (KMG-IV): sequencing the most valuable type-strain genomes for metagenomic binning, comparative biology and taxonomic classification.</title>
        <authorList>
            <person name="Goeker M."/>
        </authorList>
    </citation>
    <scope>NUCLEOTIDE SEQUENCE [LARGE SCALE GENOMIC DNA]</scope>
    <source>
        <strain evidence="4 5">YIM 65646</strain>
    </source>
</reference>
<dbReference type="Gene3D" id="3.40.630.190">
    <property type="entry name" value="LCP protein"/>
    <property type="match status" value="1"/>
</dbReference>
<dbReference type="PANTHER" id="PTHR33392:SF6">
    <property type="entry name" value="POLYISOPRENYL-TEICHOIC ACID--PEPTIDOGLYCAN TEICHOIC ACID TRANSFERASE TAGU"/>
    <property type="match status" value="1"/>
</dbReference>
<keyword evidence="2" id="KW-0812">Transmembrane</keyword>
<accession>A0A841FNF7</accession>
<keyword evidence="2" id="KW-0472">Membrane</keyword>
<dbReference type="Proteomes" id="UP000548476">
    <property type="component" value="Unassembled WGS sequence"/>
</dbReference>
<dbReference type="RefSeq" id="WP_184787968.1">
    <property type="nucleotide sequence ID" value="NZ_BONT01000007.1"/>
</dbReference>
<protein>
    <submittedName>
        <fullName evidence="4">LCP family protein required for cell wall assembly</fullName>
    </submittedName>
</protein>
<keyword evidence="5" id="KW-1185">Reference proteome</keyword>
<keyword evidence="2" id="KW-1133">Transmembrane helix</keyword>
<evidence type="ECO:0000313" key="4">
    <source>
        <dbReference type="EMBL" id="MBB6035092.1"/>
    </source>
</evidence>
<comment type="similarity">
    <text evidence="1">Belongs to the LytR/CpsA/Psr (LCP) family.</text>
</comment>
<organism evidence="4 5">
    <name type="scientific">Phytomonospora endophytica</name>
    <dbReference type="NCBI Taxonomy" id="714109"/>
    <lineage>
        <taxon>Bacteria</taxon>
        <taxon>Bacillati</taxon>
        <taxon>Actinomycetota</taxon>
        <taxon>Actinomycetes</taxon>
        <taxon>Micromonosporales</taxon>
        <taxon>Micromonosporaceae</taxon>
        <taxon>Phytomonospora</taxon>
    </lineage>
</organism>
<feature type="transmembrane region" description="Helical" evidence="2">
    <location>
        <begin position="12"/>
        <end position="34"/>
    </location>
</feature>
<dbReference type="Pfam" id="PF03816">
    <property type="entry name" value="LytR_cpsA_psr"/>
    <property type="match status" value="1"/>
</dbReference>
<dbReference type="InterPro" id="IPR050922">
    <property type="entry name" value="LytR/CpsA/Psr_CW_biosynth"/>
</dbReference>
<evidence type="ECO:0000256" key="1">
    <source>
        <dbReference type="ARBA" id="ARBA00006068"/>
    </source>
</evidence>
<dbReference type="NCBIfam" id="TIGR00350">
    <property type="entry name" value="lytR_cpsA_psr"/>
    <property type="match status" value="1"/>
</dbReference>
<gene>
    <name evidence="4" type="ORF">HNR73_002949</name>
</gene>
<evidence type="ECO:0000313" key="5">
    <source>
        <dbReference type="Proteomes" id="UP000548476"/>
    </source>
</evidence>
<dbReference type="EMBL" id="JACHGT010000006">
    <property type="protein sequence ID" value="MBB6035092.1"/>
    <property type="molecule type" value="Genomic_DNA"/>
</dbReference>
<dbReference type="AlphaFoldDB" id="A0A841FNF7"/>
<comment type="caution">
    <text evidence="4">The sequence shown here is derived from an EMBL/GenBank/DDBJ whole genome shotgun (WGS) entry which is preliminary data.</text>
</comment>
<sequence>MERRQRKRRSPLWAKIMVVFGAILMVAGGGAFVAGKVAQDKVNEAVGQDDLLGEGARSEHEVDLHGPLNYLLVGSDQRVNSTKPGLADTIIVLHIPEGMDRAFLVSIPRDTWLEIDCNGNVYYSKINASYTCGGTDRGASFKSLSEAVHGLTGLTFDGGAIVDFEGFANVVGVIGTVELCLEKTITSIHTGKTFEKGCARYGKDDALDIVRQRYQYADGDYARQRMQQQFIKNLLREAIAQGYVTDVTKVGDLLAAVGQSLTVDTNGIDPVDLAYALRGISPESMTMVRVPSDVGTVGDQSVINLIEPDAQGLWDAIAADEMDAWAPANPEYINTGKAPK</sequence>
<proteinExistence type="inferred from homology"/>
<evidence type="ECO:0000256" key="2">
    <source>
        <dbReference type="SAM" id="Phobius"/>
    </source>
</evidence>
<dbReference type="PANTHER" id="PTHR33392">
    <property type="entry name" value="POLYISOPRENYL-TEICHOIC ACID--PEPTIDOGLYCAN TEICHOIC ACID TRANSFERASE TAGU"/>
    <property type="match status" value="1"/>
</dbReference>
<dbReference type="InterPro" id="IPR004474">
    <property type="entry name" value="LytR_CpsA_psr"/>
</dbReference>
<feature type="domain" description="Cell envelope-related transcriptional attenuator" evidence="3">
    <location>
        <begin position="87"/>
        <end position="238"/>
    </location>
</feature>
<evidence type="ECO:0000259" key="3">
    <source>
        <dbReference type="Pfam" id="PF03816"/>
    </source>
</evidence>
<name>A0A841FNF7_9ACTN</name>